<dbReference type="Pfam" id="PF04577">
    <property type="entry name" value="Glyco_transf_61"/>
    <property type="match status" value="1"/>
</dbReference>
<dbReference type="AlphaFoldDB" id="A2FWR2"/>
<dbReference type="RefSeq" id="XP_001303585.1">
    <property type="nucleotide sequence ID" value="XM_001303584.1"/>
</dbReference>
<dbReference type="Proteomes" id="UP000001542">
    <property type="component" value="Unassembled WGS sequence"/>
</dbReference>
<keyword evidence="5" id="KW-1133">Transmembrane helix</keyword>
<dbReference type="EMBL" id="DS114091">
    <property type="protein sequence ID" value="EAX90655.1"/>
    <property type="molecule type" value="Genomic_DNA"/>
</dbReference>
<dbReference type="GO" id="GO:0016020">
    <property type="term" value="C:membrane"/>
    <property type="evidence" value="ECO:0007669"/>
    <property type="project" value="UniProtKB-SubCell"/>
</dbReference>
<reference evidence="9" key="1">
    <citation type="submission" date="2006-10" db="EMBL/GenBank/DDBJ databases">
        <authorList>
            <person name="Amadeo P."/>
            <person name="Zhao Q."/>
            <person name="Wortman J."/>
            <person name="Fraser-Liggett C."/>
            <person name="Carlton J."/>
        </authorList>
    </citation>
    <scope>NUCLEOTIDE SEQUENCE</scope>
    <source>
        <strain evidence="9">G3</strain>
    </source>
</reference>
<feature type="domain" description="Glycosyltransferase 61 catalytic" evidence="8">
    <location>
        <begin position="320"/>
        <end position="414"/>
    </location>
</feature>
<protein>
    <recommendedName>
        <fullName evidence="8">Glycosyltransferase 61 catalytic domain-containing protein</fullName>
    </recommendedName>
</protein>
<proteinExistence type="predicted"/>
<keyword evidence="10" id="KW-1185">Reference proteome</keyword>
<sequence>MKSRNLYSNFTVCNDIISAVGNNEVIQIKYNHKSIHNASSLNKFIGLYTKGYGQSIFFPQNSGEITEVSEGVANVLFYLPIVGDYQAELVCAPPAERARVKSDLTIKKSFQVELSTQTFTDKSEYSRILCHGTNFSNRWCEVKNLVYFDDNFFFLSPAIFCFPEPFIVPGPRAPPFDKINDRLVSEPIVIQFKKSNAPRQLNVQNKKSYIYGTYHNYYMLWHTVFDFILPFHRFVNFENMTESNSERQIFVKSDGVWLFFALMNCISTSPITIIGNVNKALLFPDAVIGIHKWEKDMDPARTYDDSIAFQYDFDNNSAPNFRKCILDGMRLKKDVMGRKGKPLVVIIDRKKTSRNIGNQKEIEDHVKQTCHFCEVESVNLEDVTVQYQVELISRANVLIGLHGSGLTNCMWMMPYNKKTPTHLIEFLPYRYHCRPWYETAANVSRVKYHSVMNKKSELDPGDHKKCWTVPNLCATLFCHDWLRDQKFSVEIDTFDEKWLPIVEELKSFKPENISN</sequence>
<keyword evidence="6" id="KW-0472">Membrane</keyword>
<evidence type="ECO:0000259" key="8">
    <source>
        <dbReference type="Pfam" id="PF04577"/>
    </source>
</evidence>
<evidence type="ECO:0000256" key="4">
    <source>
        <dbReference type="ARBA" id="ARBA00022692"/>
    </source>
</evidence>
<keyword evidence="4" id="KW-0812">Transmembrane</keyword>
<organism evidence="9 10">
    <name type="scientific">Trichomonas vaginalis (strain ATCC PRA-98 / G3)</name>
    <dbReference type="NCBI Taxonomy" id="412133"/>
    <lineage>
        <taxon>Eukaryota</taxon>
        <taxon>Metamonada</taxon>
        <taxon>Parabasalia</taxon>
        <taxon>Trichomonadida</taxon>
        <taxon>Trichomonadidae</taxon>
        <taxon>Trichomonas</taxon>
    </lineage>
</organism>
<dbReference type="VEuPathDB" id="TrichDB:TVAGG3_0248790"/>
<dbReference type="InterPro" id="IPR049625">
    <property type="entry name" value="Glyco_transf_61_cat"/>
</dbReference>
<gene>
    <name evidence="9" type="ORF">TVAG_141990</name>
</gene>
<dbReference type="PANTHER" id="PTHR20961:SF38">
    <property type="entry name" value="PROTEIN O-LINKED-MANNOSE BETA-1,4-N-ACETYLGLUCOSAMINYLTRANSFERASE 2"/>
    <property type="match status" value="1"/>
</dbReference>
<evidence type="ECO:0000256" key="3">
    <source>
        <dbReference type="ARBA" id="ARBA00022679"/>
    </source>
</evidence>
<evidence type="ECO:0000256" key="2">
    <source>
        <dbReference type="ARBA" id="ARBA00022676"/>
    </source>
</evidence>
<dbReference type="VEuPathDB" id="TrichDB:TVAG_141990"/>
<dbReference type="InterPro" id="IPR007657">
    <property type="entry name" value="Glycosyltransferase_61"/>
</dbReference>
<evidence type="ECO:0000313" key="9">
    <source>
        <dbReference type="EMBL" id="EAX90655.1"/>
    </source>
</evidence>
<keyword evidence="2" id="KW-0328">Glycosyltransferase</keyword>
<comment type="subcellular location">
    <subcellularLocation>
        <location evidence="1">Membrane</location>
        <topology evidence="1">Single-pass membrane protein</topology>
    </subcellularLocation>
</comment>
<evidence type="ECO:0000256" key="1">
    <source>
        <dbReference type="ARBA" id="ARBA00004167"/>
    </source>
</evidence>
<evidence type="ECO:0000256" key="6">
    <source>
        <dbReference type="ARBA" id="ARBA00023136"/>
    </source>
</evidence>
<dbReference type="OrthoDB" id="529273at2759"/>
<name>A2FWR2_TRIV3</name>
<dbReference type="KEGG" id="tva:4748342"/>
<dbReference type="InParanoid" id="A2FWR2"/>
<reference evidence="9" key="2">
    <citation type="journal article" date="2007" name="Science">
        <title>Draft genome sequence of the sexually transmitted pathogen Trichomonas vaginalis.</title>
        <authorList>
            <person name="Carlton J.M."/>
            <person name="Hirt R.P."/>
            <person name="Silva J.C."/>
            <person name="Delcher A.L."/>
            <person name="Schatz M."/>
            <person name="Zhao Q."/>
            <person name="Wortman J.R."/>
            <person name="Bidwell S.L."/>
            <person name="Alsmark U.C.M."/>
            <person name="Besteiro S."/>
            <person name="Sicheritz-Ponten T."/>
            <person name="Noel C.J."/>
            <person name="Dacks J.B."/>
            <person name="Foster P.G."/>
            <person name="Simillion C."/>
            <person name="Van de Peer Y."/>
            <person name="Miranda-Saavedra D."/>
            <person name="Barton G.J."/>
            <person name="Westrop G.D."/>
            <person name="Mueller S."/>
            <person name="Dessi D."/>
            <person name="Fiori P.L."/>
            <person name="Ren Q."/>
            <person name="Paulsen I."/>
            <person name="Zhang H."/>
            <person name="Bastida-Corcuera F.D."/>
            <person name="Simoes-Barbosa A."/>
            <person name="Brown M.T."/>
            <person name="Hayes R.D."/>
            <person name="Mukherjee M."/>
            <person name="Okumura C.Y."/>
            <person name="Schneider R."/>
            <person name="Smith A.J."/>
            <person name="Vanacova S."/>
            <person name="Villalvazo M."/>
            <person name="Haas B.J."/>
            <person name="Pertea M."/>
            <person name="Feldblyum T.V."/>
            <person name="Utterback T.R."/>
            <person name="Shu C.L."/>
            <person name="Osoegawa K."/>
            <person name="de Jong P.J."/>
            <person name="Hrdy I."/>
            <person name="Horvathova L."/>
            <person name="Zubacova Z."/>
            <person name="Dolezal P."/>
            <person name="Malik S.B."/>
            <person name="Logsdon J.M. Jr."/>
            <person name="Henze K."/>
            <person name="Gupta A."/>
            <person name="Wang C.C."/>
            <person name="Dunne R.L."/>
            <person name="Upcroft J.A."/>
            <person name="Upcroft P."/>
            <person name="White O."/>
            <person name="Salzberg S.L."/>
            <person name="Tang P."/>
            <person name="Chiu C.-H."/>
            <person name="Lee Y.-S."/>
            <person name="Embley T.M."/>
            <person name="Coombs G.H."/>
            <person name="Mottram J.C."/>
            <person name="Tachezy J."/>
            <person name="Fraser-Liggett C.M."/>
            <person name="Johnson P.J."/>
        </authorList>
    </citation>
    <scope>NUCLEOTIDE SEQUENCE [LARGE SCALE GENOMIC DNA]</scope>
    <source>
        <strain evidence="9">G3</strain>
    </source>
</reference>
<keyword evidence="7" id="KW-0325">Glycoprotein</keyword>
<evidence type="ECO:0000313" key="10">
    <source>
        <dbReference type="Proteomes" id="UP000001542"/>
    </source>
</evidence>
<evidence type="ECO:0000256" key="5">
    <source>
        <dbReference type="ARBA" id="ARBA00022989"/>
    </source>
</evidence>
<dbReference type="GO" id="GO:0016757">
    <property type="term" value="F:glycosyltransferase activity"/>
    <property type="evidence" value="ECO:0000318"/>
    <property type="project" value="GO_Central"/>
</dbReference>
<dbReference type="PANTHER" id="PTHR20961">
    <property type="entry name" value="GLYCOSYLTRANSFERASE"/>
    <property type="match status" value="1"/>
</dbReference>
<dbReference type="STRING" id="5722.A2FWR2"/>
<accession>A2FWR2</accession>
<evidence type="ECO:0000256" key="7">
    <source>
        <dbReference type="ARBA" id="ARBA00023180"/>
    </source>
</evidence>
<keyword evidence="3" id="KW-0808">Transferase</keyword>
<dbReference type="SMR" id="A2FWR2"/>